<comment type="caution">
    <text evidence="1">The sequence shown here is derived from an EMBL/GenBank/DDBJ whole genome shotgun (WGS) entry which is preliminary data.</text>
</comment>
<keyword evidence="2" id="KW-1185">Reference proteome</keyword>
<dbReference type="RefSeq" id="WP_376832084.1">
    <property type="nucleotide sequence ID" value="NZ_JBHLWR010000006.1"/>
</dbReference>
<dbReference type="Proteomes" id="UP001595536">
    <property type="component" value="Unassembled WGS sequence"/>
</dbReference>
<sequence length="154" mass="16172">MIGQELRDFIDAALDDGRLGAQDVARLVAEVLPHGVRSRAEADALAALDRLVSDRPAAWDDVFVDLLVTFVVSVAAAAGEVDRETANWLMTTLDAGGVTDNGLRVVIEVSRSVPQVDQTLMSFVLHSMQARREVVAAPAAAARAPAGADALVAA</sequence>
<gene>
    <name evidence="1" type="ORF">ACFOEX_00690</name>
</gene>
<evidence type="ECO:0000313" key="1">
    <source>
        <dbReference type="EMBL" id="MFC3264877.1"/>
    </source>
</evidence>
<name>A0ABV7LAV5_9HYPH</name>
<organism evidence="1 2">
    <name type="scientific">Camelimonas abortus</name>
    <dbReference type="NCBI Taxonomy" id="1017184"/>
    <lineage>
        <taxon>Bacteria</taxon>
        <taxon>Pseudomonadati</taxon>
        <taxon>Pseudomonadota</taxon>
        <taxon>Alphaproteobacteria</taxon>
        <taxon>Hyphomicrobiales</taxon>
        <taxon>Chelatococcaceae</taxon>
        <taxon>Camelimonas</taxon>
    </lineage>
</organism>
<evidence type="ECO:0000313" key="2">
    <source>
        <dbReference type="Proteomes" id="UP001595536"/>
    </source>
</evidence>
<accession>A0ABV7LAV5</accession>
<proteinExistence type="predicted"/>
<protein>
    <submittedName>
        <fullName evidence="1">Uncharacterized protein</fullName>
    </submittedName>
</protein>
<dbReference type="EMBL" id="JBHRUV010000004">
    <property type="protein sequence ID" value="MFC3264877.1"/>
    <property type="molecule type" value="Genomic_DNA"/>
</dbReference>
<reference evidence="2" key="1">
    <citation type="journal article" date="2019" name="Int. J. Syst. Evol. Microbiol.">
        <title>The Global Catalogue of Microorganisms (GCM) 10K type strain sequencing project: providing services to taxonomists for standard genome sequencing and annotation.</title>
        <authorList>
            <consortium name="The Broad Institute Genomics Platform"/>
            <consortium name="The Broad Institute Genome Sequencing Center for Infectious Disease"/>
            <person name="Wu L."/>
            <person name="Ma J."/>
        </authorList>
    </citation>
    <scope>NUCLEOTIDE SEQUENCE [LARGE SCALE GENOMIC DNA]</scope>
    <source>
        <strain evidence="2">CCM 7941</strain>
    </source>
</reference>